<comment type="caution">
    <text evidence="2">The sequence shown here is derived from an EMBL/GenBank/DDBJ whole genome shotgun (WGS) entry which is preliminary data.</text>
</comment>
<keyword evidence="3" id="KW-1185">Reference proteome</keyword>
<protein>
    <submittedName>
        <fullName evidence="2">Uncharacterized protein</fullName>
    </submittedName>
</protein>
<evidence type="ECO:0000313" key="3">
    <source>
        <dbReference type="Proteomes" id="UP001338125"/>
    </source>
</evidence>
<accession>A0ABR0SMB6</accession>
<feature type="compositionally biased region" description="Polar residues" evidence="1">
    <location>
        <begin position="1"/>
        <end position="22"/>
    </location>
</feature>
<name>A0ABR0SMB6_9HYPO</name>
<sequence>MGESTPVTRSAAPSGSTDQQPSEPHHHVAPGITNITTDPLPPNETHADATEDGLEDKGIPGPAVRQQKLESEILAERFCTLEEKELADLVKRGLLDDEGTIAKKGDFTMEDLPQLRGDEACSVKWTVPKKKQKDSVTMSGGGGLQGLSDDEWASILQACPDLEDVIHGT</sequence>
<evidence type="ECO:0000256" key="1">
    <source>
        <dbReference type="SAM" id="MobiDB-lite"/>
    </source>
</evidence>
<dbReference type="Proteomes" id="UP001338125">
    <property type="component" value="Unassembled WGS sequence"/>
</dbReference>
<gene>
    <name evidence="2" type="ORF">PT974_06459</name>
</gene>
<feature type="region of interest" description="Disordered" evidence="1">
    <location>
        <begin position="1"/>
        <end position="65"/>
    </location>
</feature>
<evidence type="ECO:0000313" key="2">
    <source>
        <dbReference type="EMBL" id="KAK5993032.1"/>
    </source>
</evidence>
<dbReference type="EMBL" id="JAVFKD010000012">
    <property type="protein sequence ID" value="KAK5993032.1"/>
    <property type="molecule type" value="Genomic_DNA"/>
</dbReference>
<reference evidence="2 3" key="1">
    <citation type="submission" date="2024-01" db="EMBL/GenBank/DDBJ databases">
        <title>Complete genome of Cladobotryum mycophilum ATHUM6906.</title>
        <authorList>
            <person name="Christinaki A.C."/>
            <person name="Myridakis A.I."/>
            <person name="Kouvelis V.N."/>
        </authorList>
    </citation>
    <scope>NUCLEOTIDE SEQUENCE [LARGE SCALE GENOMIC DNA]</scope>
    <source>
        <strain evidence="2 3">ATHUM6906</strain>
    </source>
</reference>
<proteinExistence type="predicted"/>
<organism evidence="2 3">
    <name type="scientific">Cladobotryum mycophilum</name>
    <dbReference type="NCBI Taxonomy" id="491253"/>
    <lineage>
        <taxon>Eukaryota</taxon>
        <taxon>Fungi</taxon>
        <taxon>Dikarya</taxon>
        <taxon>Ascomycota</taxon>
        <taxon>Pezizomycotina</taxon>
        <taxon>Sordariomycetes</taxon>
        <taxon>Hypocreomycetidae</taxon>
        <taxon>Hypocreales</taxon>
        <taxon>Hypocreaceae</taxon>
        <taxon>Cladobotryum</taxon>
    </lineage>
</organism>